<evidence type="ECO:0000256" key="7">
    <source>
        <dbReference type="HAMAP-Rule" id="MF_00252"/>
    </source>
</evidence>
<dbReference type="Gene3D" id="2.40.50.140">
    <property type="entry name" value="Nucleic acid-binding proteins"/>
    <property type="match status" value="1"/>
</dbReference>
<keyword evidence="5 7" id="KW-0030">Aminoacyl-tRNA synthetase</keyword>
<evidence type="ECO:0000256" key="4">
    <source>
        <dbReference type="ARBA" id="ARBA00022840"/>
    </source>
</evidence>
<dbReference type="InterPro" id="IPR012340">
    <property type="entry name" value="NA-bd_OB-fold"/>
</dbReference>
<keyword evidence="7" id="KW-0963">Cytoplasm</keyword>
<dbReference type="InterPro" id="IPR004365">
    <property type="entry name" value="NA-bd_OB_tRNA"/>
</dbReference>
<comment type="subcellular location">
    <subcellularLocation>
        <location evidence="7">Cytoplasm</location>
    </subcellularLocation>
</comment>
<comment type="catalytic activity">
    <reaction evidence="6 7 8">
        <text>tRNA(Lys) + L-lysine + ATP = L-lysyl-tRNA(Lys) + AMP + diphosphate</text>
        <dbReference type="Rhea" id="RHEA:20792"/>
        <dbReference type="Rhea" id="RHEA-COMP:9696"/>
        <dbReference type="Rhea" id="RHEA-COMP:9697"/>
        <dbReference type="ChEBI" id="CHEBI:30616"/>
        <dbReference type="ChEBI" id="CHEBI:32551"/>
        <dbReference type="ChEBI" id="CHEBI:33019"/>
        <dbReference type="ChEBI" id="CHEBI:78442"/>
        <dbReference type="ChEBI" id="CHEBI:78529"/>
        <dbReference type="ChEBI" id="CHEBI:456215"/>
        <dbReference type="EC" id="6.1.1.6"/>
    </reaction>
</comment>
<sequence>MEDTPTNKNEAQTRAEKLDALVRAGVNPFASKTRRQVPITDVKDKTGNQFWIAGRIASIRSHGKSTFIDLKDESETIQCYFKFDDLGKKNYDMLKLFDNGDFIEVHGEVFVTKMGEQTIHVDDFALLTKSLLPLPDVWSGLKDTELRFRKRFVDLNLNPDVKNNLKKRAHIIKELRSFMDTHGFIEVETPILQPTPGGAAAKPFITHYNILDSDFYLRVAPELYLKRLIVGGFEKIYEIGKSFRNEGVSHMHNPEFTIFEFYWAYQDYNGLMDFTETMLGDIITKVNGSLKVMYQGKEIDFTPPYPRISFADLIKKDCDIDITVHTEFDDLKKEVEKAGIKLDNMKEITVWAKLVDELYKKVSRPNIVNPIFVTDHPTELVPLAKAKEGDPTRVQKLQPVCAGGIELVNAYTELNDPIDQENRFKEQVAMSKKGYDESQQLDLNYIEALKYGMPPTAGWGMGIDRLVMLLTDQWSIKEVIAFPTLKPEK</sequence>
<comment type="similarity">
    <text evidence="7">Belongs to the class-II aminoacyl-tRNA synthetase family.</text>
</comment>
<dbReference type="GO" id="GO:0006430">
    <property type="term" value="P:lysyl-tRNA aminoacylation"/>
    <property type="evidence" value="ECO:0007669"/>
    <property type="project" value="UniProtKB-UniRule"/>
</dbReference>
<dbReference type="CDD" id="cd00775">
    <property type="entry name" value="LysRS_core"/>
    <property type="match status" value="1"/>
</dbReference>
<proteinExistence type="inferred from homology"/>
<keyword evidence="4 7" id="KW-0067">ATP-binding</keyword>
<keyword evidence="7 8" id="KW-0460">Magnesium</keyword>
<dbReference type="InterPro" id="IPR044136">
    <property type="entry name" value="Lys-tRNA-ligase_II_N"/>
</dbReference>
<evidence type="ECO:0000256" key="2">
    <source>
        <dbReference type="ARBA" id="ARBA00022723"/>
    </source>
</evidence>
<evidence type="ECO:0000256" key="8">
    <source>
        <dbReference type="RuleBase" id="RU000336"/>
    </source>
</evidence>
<evidence type="ECO:0000259" key="9">
    <source>
        <dbReference type="PROSITE" id="PS50862"/>
    </source>
</evidence>
<dbReference type="Pfam" id="PF00152">
    <property type="entry name" value="tRNA-synt_2"/>
    <property type="match status" value="1"/>
</dbReference>
<dbReference type="InterPro" id="IPR045864">
    <property type="entry name" value="aa-tRNA-synth_II/BPL/LPL"/>
</dbReference>
<comment type="cofactor">
    <cofactor evidence="7 8">
        <name>Mg(2+)</name>
        <dbReference type="ChEBI" id="CHEBI:18420"/>
    </cofactor>
    <text evidence="7 8">Binds 3 Mg(2+) ions per subunit.</text>
</comment>
<feature type="binding site" evidence="7">
    <location>
        <position position="406"/>
    </location>
    <ligand>
        <name>Mg(2+)</name>
        <dbReference type="ChEBI" id="CHEBI:18420"/>
        <label>2</label>
    </ligand>
</feature>
<dbReference type="InterPro" id="IPR004364">
    <property type="entry name" value="Aa-tRNA-synt_II"/>
</dbReference>
<dbReference type="GO" id="GO:0000287">
    <property type="term" value="F:magnesium ion binding"/>
    <property type="evidence" value="ECO:0007669"/>
    <property type="project" value="UniProtKB-UniRule"/>
</dbReference>
<keyword evidence="3 7" id="KW-0547">Nucleotide-binding</keyword>
<dbReference type="GO" id="GO:0005524">
    <property type="term" value="F:ATP binding"/>
    <property type="evidence" value="ECO:0007669"/>
    <property type="project" value="UniProtKB-UniRule"/>
</dbReference>
<name>A0A2M6R9F9_9BACT</name>
<dbReference type="Proteomes" id="UP000231162">
    <property type="component" value="Unassembled WGS sequence"/>
</dbReference>
<dbReference type="Pfam" id="PF01336">
    <property type="entry name" value="tRNA_anti-codon"/>
    <property type="match status" value="1"/>
</dbReference>
<dbReference type="GO" id="GO:0004824">
    <property type="term" value="F:lysine-tRNA ligase activity"/>
    <property type="evidence" value="ECO:0007669"/>
    <property type="project" value="UniProtKB-UniRule"/>
</dbReference>
<keyword evidence="7" id="KW-0648">Protein biosynthesis</keyword>
<dbReference type="Gene3D" id="3.30.930.10">
    <property type="entry name" value="Bira Bifunctional Protein, Domain 2"/>
    <property type="match status" value="1"/>
</dbReference>
<keyword evidence="1 7" id="KW-0436">Ligase</keyword>
<comment type="caution">
    <text evidence="10">The sequence shown here is derived from an EMBL/GenBank/DDBJ whole genome shotgun (WGS) entry which is preliminary data.</text>
</comment>
<dbReference type="AlphaFoldDB" id="A0A2M6R9F9"/>
<dbReference type="GO" id="GO:0005829">
    <property type="term" value="C:cytosol"/>
    <property type="evidence" value="ECO:0007669"/>
    <property type="project" value="TreeGrafter"/>
</dbReference>
<protein>
    <recommendedName>
        <fullName evidence="7">Lysine--tRNA ligase</fullName>
        <ecNumber evidence="7">6.1.1.6</ecNumber>
    </recommendedName>
    <alternativeName>
        <fullName evidence="7">Lysyl-tRNA synthetase</fullName>
        <shortName evidence="7">LysRS</shortName>
    </alternativeName>
</protein>
<dbReference type="NCBIfam" id="NF001756">
    <property type="entry name" value="PRK00484.1"/>
    <property type="match status" value="1"/>
</dbReference>
<dbReference type="SUPFAM" id="SSF55681">
    <property type="entry name" value="Class II aaRS and biotin synthetases"/>
    <property type="match status" value="1"/>
</dbReference>
<dbReference type="HAMAP" id="MF_00252">
    <property type="entry name" value="Lys_tRNA_synth_class2"/>
    <property type="match status" value="1"/>
</dbReference>
<evidence type="ECO:0000313" key="11">
    <source>
        <dbReference type="Proteomes" id="UP000231162"/>
    </source>
</evidence>
<feature type="binding site" evidence="7">
    <location>
        <position position="406"/>
    </location>
    <ligand>
        <name>Mg(2+)</name>
        <dbReference type="ChEBI" id="CHEBI:18420"/>
        <label>1</label>
    </ligand>
</feature>
<dbReference type="GO" id="GO:0000049">
    <property type="term" value="F:tRNA binding"/>
    <property type="evidence" value="ECO:0007669"/>
    <property type="project" value="TreeGrafter"/>
</dbReference>
<evidence type="ECO:0000313" key="10">
    <source>
        <dbReference type="EMBL" id="PIS07149.1"/>
    </source>
</evidence>
<dbReference type="EC" id="6.1.1.6" evidence="7"/>
<accession>A0A2M6R9F9</accession>
<dbReference type="PROSITE" id="PS50862">
    <property type="entry name" value="AA_TRNA_LIGASE_II"/>
    <property type="match status" value="1"/>
</dbReference>
<dbReference type="InterPro" id="IPR006195">
    <property type="entry name" value="aa-tRNA-synth_II"/>
</dbReference>
<evidence type="ECO:0000256" key="1">
    <source>
        <dbReference type="ARBA" id="ARBA00022598"/>
    </source>
</evidence>
<dbReference type="CDD" id="cd04322">
    <property type="entry name" value="LysRS_N"/>
    <property type="match status" value="1"/>
</dbReference>
<comment type="subunit">
    <text evidence="7">Homodimer.</text>
</comment>
<reference evidence="11" key="1">
    <citation type="submission" date="2017-09" db="EMBL/GenBank/DDBJ databases">
        <title>Depth-based differentiation of microbial function through sediment-hosted aquifers and enrichment of novel symbionts in the deep terrestrial subsurface.</title>
        <authorList>
            <person name="Probst A.J."/>
            <person name="Ladd B."/>
            <person name="Jarett J.K."/>
            <person name="Geller-Mcgrath D.E."/>
            <person name="Sieber C.M.K."/>
            <person name="Emerson J.B."/>
            <person name="Anantharaman K."/>
            <person name="Thomas B.C."/>
            <person name="Malmstrom R."/>
            <person name="Stieglmeier M."/>
            <person name="Klingl A."/>
            <person name="Woyke T."/>
            <person name="Ryan C.M."/>
            <person name="Banfield J.F."/>
        </authorList>
    </citation>
    <scope>NUCLEOTIDE SEQUENCE [LARGE SCALE GENOMIC DNA]</scope>
</reference>
<dbReference type="PANTHER" id="PTHR42918">
    <property type="entry name" value="LYSYL-TRNA SYNTHETASE"/>
    <property type="match status" value="1"/>
</dbReference>
<keyword evidence="2 7" id="KW-0479">Metal-binding</keyword>
<comment type="caution">
    <text evidence="7">Lacks conserved residue(s) required for the propagation of feature annotation.</text>
</comment>
<dbReference type="PANTHER" id="PTHR42918:SF15">
    <property type="entry name" value="LYSINE--TRNA LIGASE, CHLOROPLASTIC_MITOCHONDRIAL"/>
    <property type="match status" value="1"/>
</dbReference>
<evidence type="ECO:0000256" key="6">
    <source>
        <dbReference type="ARBA" id="ARBA00048573"/>
    </source>
</evidence>
<dbReference type="InterPro" id="IPR018149">
    <property type="entry name" value="Lys-tRNA-synth_II_C"/>
</dbReference>
<dbReference type="NCBIfam" id="TIGR00499">
    <property type="entry name" value="lysS_bact"/>
    <property type="match status" value="1"/>
</dbReference>
<organism evidence="10 11">
    <name type="scientific">Candidatus Berkelbacteria bacterium CG10_big_fil_rev_8_21_14_0_10_43_14</name>
    <dbReference type="NCBI Taxonomy" id="1974515"/>
    <lineage>
        <taxon>Bacteria</taxon>
        <taxon>Candidatus Berkelbacteria</taxon>
    </lineage>
</organism>
<dbReference type="EMBL" id="PEZX01000014">
    <property type="protein sequence ID" value="PIS07149.1"/>
    <property type="molecule type" value="Genomic_DNA"/>
</dbReference>
<feature type="domain" description="Aminoacyl-transfer RNA synthetases class-II family profile" evidence="9">
    <location>
        <begin position="171"/>
        <end position="487"/>
    </location>
</feature>
<dbReference type="SUPFAM" id="SSF50249">
    <property type="entry name" value="Nucleic acid-binding proteins"/>
    <property type="match status" value="1"/>
</dbReference>
<evidence type="ECO:0000256" key="3">
    <source>
        <dbReference type="ARBA" id="ARBA00022741"/>
    </source>
</evidence>
<dbReference type="InterPro" id="IPR002313">
    <property type="entry name" value="Lys-tRNA-ligase_II"/>
</dbReference>
<evidence type="ECO:0000256" key="5">
    <source>
        <dbReference type="ARBA" id="ARBA00023146"/>
    </source>
</evidence>
<gene>
    <name evidence="7 10" type="primary">lysS</name>
    <name evidence="10" type="ORF">COT79_00805</name>
</gene>
<dbReference type="PRINTS" id="PR00982">
    <property type="entry name" value="TRNASYNTHLYS"/>
</dbReference>